<keyword evidence="9" id="KW-0732">Signal</keyword>
<evidence type="ECO:0000313" key="10">
    <source>
        <dbReference type="EMBL" id="KAF1798303.1"/>
    </source>
</evidence>
<feature type="transmembrane region" description="Helical" evidence="8">
    <location>
        <begin position="280"/>
        <end position="301"/>
    </location>
</feature>
<evidence type="ECO:0000256" key="7">
    <source>
        <dbReference type="ARBA" id="ARBA00023136"/>
    </source>
</evidence>
<keyword evidence="6 8" id="KW-1133">Transmembrane helix</keyword>
<evidence type="ECO:0000256" key="2">
    <source>
        <dbReference type="ARBA" id="ARBA00004687"/>
    </source>
</evidence>
<feature type="transmembrane region" description="Helical" evidence="8">
    <location>
        <begin position="174"/>
        <end position="192"/>
    </location>
</feature>
<feature type="signal peptide" evidence="9">
    <location>
        <begin position="1"/>
        <end position="17"/>
    </location>
</feature>
<dbReference type="AlphaFoldDB" id="A0A8H4EZ15"/>
<sequence>MFLIQSCLQCTILLVAGWPWLHLKSQFFHLGQRQKAHLLSSPLSLPLSSQKRVMYGSARSSFQSSEYTNNPPWQKLLWVKQNYPDNYVDGTFLEELQRNVNVRSYDYWTMVYESGVITQQVSSVVIFIAIFIYLQVHSLSGNHLIWTGSLLTGIGYVSWDLIIRSNYEFKRQRVAKSAFFFYITLLGLSPILKTLTSQTSDDTIWALTVCCFLANVLFHDYKTQAKSIKIPGSLSTNAAIFASVLLASRLDTNVDVFGLLSFAVEWFSLFPIFRRHLKDLNPLIQIGVTVAMLLTCVALFIQISKAVVFLYILGFCFLTFVCPYWLIFIQKYKNEIHGPWDEARPRLQRANRRNMYRKRTSN</sequence>
<dbReference type="PANTHER" id="PTHR12982">
    <property type="entry name" value="PHOSPHATIDYLINOSITOL GLYCAN, CLASS C"/>
    <property type="match status" value="1"/>
</dbReference>
<feature type="transmembrane region" description="Helical" evidence="8">
    <location>
        <begin position="204"/>
        <end position="221"/>
    </location>
</feature>
<feature type="transmembrane region" description="Helical" evidence="8">
    <location>
        <begin position="111"/>
        <end position="132"/>
    </location>
</feature>
<organism evidence="10 11">
    <name type="scientific">Mucor circinelloides f. lusitanicus</name>
    <name type="common">Mucor racemosus var. lusitanicus</name>
    <dbReference type="NCBI Taxonomy" id="29924"/>
    <lineage>
        <taxon>Eukaryota</taxon>
        <taxon>Fungi</taxon>
        <taxon>Fungi incertae sedis</taxon>
        <taxon>Mucoromycota</taxon>
        <taxon>Mucoromycotina</taxon>
        <taxon>Mucoromycetes</taxon>
        <taxon>Mucorales</taxon>
        <taxon>Mucorineae</taxon>
        <taxon>Mucoraceae</taxon>
        <taxon>Mucor</taxon>
    </lineage>
</organism>
<dbReference type="UniPathway" id="UPA00196"/>
<dbReference type="EMBL" id="JAAECE010000008">
    <property type="protein sequence ID" value="KAF1798303.1"/>
    <property type="molecule type" value="Genomic_DNA"/>
</dbReference>
<keyword evidence="4" id="KW-0337">GPI-anchor biosynthesis</keyword>
<dbReference type="GO" id="GO:0006506">
    <property type="term" value="P:GPI anchor biosynthetic process"/>
    <property type="evidence" value="ECO:0007669"/>
    <property type="project" value="UniProtKB-UniPathway"/>
</dbReference>
<keyword evidence="5 8" id="KW-0812">Transmembrane</keyword>
<evidence type="ECO:0000256" key="1">
    <source>
        <dbReference type="ARBA" id="ARBA00004141"/>
    </source>
</evidence>
<comment type="caution">
    <text evidence="10">The sequence shown here is derived from an EMBL/GenBank/DDBJ whole genome shotgun (WGS) entry which is preliminary data.</text>
</comment>
<evidence type="ECO:0000256" key="3">
    <source>
        <dbReference type="ARBA" id="ARBA00008321"/>
    </source>
</evidence>
<evidence type="ECO:0000256" key="4">
    <source>
        <dbReference type="ARBA" id="ARBA00022502"/>
    </source>
</evidence>
<feature type="transmembrane region" description="Helical" evidence="8">
    <location>
        <begin position="307"/>
        <end position="327"/>
    </location>
</feature>
<dbReference type="Proteomes" id="UP000469890">
    <property type="component" value="Unassembled WGS sequence"/>
</dbReference>
<feature type="transmembrane region" description="Helical" evidence="8">
    <location>
        <begin position="144"/>
        <end position="162"/>
    </location>
</feature>
<keyword evidence="10" id="KW-0808">Transferase</keyword>
<protein>
    <submittedName>
        <fullName evidence="10">Phosphatidylinositol N-acetylglucosaminyltransferase-domain-containing protein</fullName>
    </submittedName>
</protein>
<evidence type="ECO:0000313" key="11">
    <source>
        <dbReference type="Proteomes" id="UP000469890"/>
    </source>
</evidence>
<keyword evidence="7 8" id="KW-0472">Membrane</keyword>
<gene>
    <name evidence="10" type="ORF">FB192DRAFT_1398698</name>
</gene>
<dbReference type="GO" id="GO:0016757">
    <property type="term" value="F:glycosyltransferase activity"/>
    <property type="evidence" value="ECO:0007669"/>
    <property type="project" value="UniProtKB-KW"/>
</dbReference>
<proteinExistence type="inferred from homology"/>
<evidence type="ECO:0000256" key="8">
    <source>
        <dbReference type="SAM" id="Phobius"/>
    </source>
</evidence>
<name>A0A8H4EZ15_MUCCL</name>
<dbReference type="GO" id="GO:0000506">
    <property type="term" value="C:glycosylphosphatidylinositol-N-acetylglucosaminyltransferase (GPI-GnT) complex"/>
    <property type="evidence" value="ECO:0007669"/>
    <property type="project" value="TreeGrafter"/>
</dbReference>
<evidence type="ECO:0000256" key="9">
    <source>
        <dbReference type="SAM" id="SignalP"/>
    </source>
</evidence>
<dbReference type="Pfam" id="PF06432">
    <property type="entry name" value="GPI2"/>
    <property type="match status" value="1"/>
</dbReference>
<reference evidence="10 11" key="1">
    <citation type="submission" date="2019-09" db="EMBL/GenBank/DDBJ databases">
        <authorList>
            <consortium name="DOE Joint Genome Institute"/>
            <person name="Mondo S.J."/>
            <person name="Navarro-Mendoza M.I."/>
            <person name="Perez-Arques C."/>
            <person name="Panchal S."/>
            <person name="Nicolas F.E."/>
            <person name="Ganguly P."/>
            <person name="Pangilinan J."/>
            <person name="Grigoriev I."/>
            <person name="Heitman J."/>
            <person name="Sanya K."/>
            <person name="Garre V."/>
        </authorList>
    </citation>
    <scope>NUCLEOTIDE SEQUENCE [LARGE SCALE GENOMIC DNA]</scope>
    <source>
        <strain evidence="10 11">MU402</strain>
    </source>
</reference>
<accession>A0A8H4EZ15</accession>
<evidence type="ECO:0000256" key="6">
    <source>
        <dbReference type="ARBA" id="ARBA00022989"/>
    </source>
</evidence>
<comment type="pathway">
    <text evidence="2">Glycolipid biosynthesis; glycosylphosphatidylinositol-anchor biosynthesis.</text>
</comment>
<dbReference type="PANTHER" id="PTHR12982:SF0">
    <property type="entry name" value="PHOSPHATIDYLINOSITOL N-ACETYLGLUCOSAMINYLTRANSFERASE SUBUNIT C"/>
    <property type="match status" value="1"/>
</dbReference>
<evidence type="ECO:0000256" key="5">
    <source>
        <dbReference type="ARBA" id="ARBA00022692"/>
    </source>
</evidence>
<comment type="similarity">
    <text evidence="3">Belongs to the PIGC family.</text>
</comment>
<feature type="chain" id="PRO_5034272347" evidence="9">
    <location>
        <begin position="18"/>
        <end position="362"/>
    </location>
</feature>
<dbReference type="InterPro" id="IPR009450">
    <property type="entry name" value="Plno_GlcNAc_GPI2"/>
</dbReference>
<keyword evidence="10" id="KW-0328">Glycosyltransferase</keyword>
<comment type="subcellular location">
    <subcellularLocation>
        <location evidence="1">Membrane</location>
        <topology evidence="1">Multi-pass membrane protein</topology>
    </subcellularLocation>
</comment>